<reference evidence="8 9" key="1">
    <citation type="submission" date="2016-10" db="EMBL/GenBank/DDBJ databases">
        <authorList>
            <person name="de Groot N.N."/>
        </authorList>
    </citation>
    <scope>NUCLEOTIDE SEQUENCE [LARGE SCALE GENOMIC DNA]</scope>
    <source>
        <strain evidence="8 9">DSM 29619</strain>
    </source>
</reference>
<evidence type="ECO:0000259" key="7">
    <source>
        <dbReference type="Pfam" id="PF22692"/>
    </source>
</evidence>
<dbReference type="Proteomes" id="UP000231644">
    <property type="component" value="Unassembled WGS sequence"/>
</dbReference>
<comment type="subunit">
    <text evidence="4">The basal body constitutes a major portion of the flagellar organelle and consists of five rings (E,L,P,S, and M) mounted on a central rod. The rod consists of about 26 subunits of FlgG in the distal portion, and FlgB, FlgC and FlgF are thought to build up the proximal portion of the rod with about 6 subunits each.</text>
</comment>
<proteinExistence type="inferred from homology"/>
<dbReference type="Pfam" id="PF06429">
    <property type="entry name" value="Flg_bbr_C"/>
    <property type="match status" value="1"/>
</dbReference>
<dbReference type="InterPro" id="IPR037925">
    <property type="entry name" value="FlgE/F/G-like"/>
</dbReference>
<keyword evidence="3 4" id="KW-0975">Bacterial flagellum</keyword>
<dbReference type="InterPro" id="IPR010930">
    <property type="entry name" value="Flg_bb/hook_C_dom"/>
</dbReference>
<keyword evidence="8" id="KW-0282">Flagellum</keyword>
<evidence type="ECO:0000259" key="6">
    <source>
        <dbReference type="Pfam" id="PF06429"/>
    </source>
</evidence>
<dbReference type="SUPFAM" id="SSF117143">
    <property type="entry name" value="Flagellar hook protein flgE"/>
    <property type="match status" value="1"/>
</dbReference>
<dbReference type="Pfam" id="PF22692">
    <property type="entry name" value="LlgE_F_G_D1"/>
    <property type="match status" value="1"/>
</dbReference>
<dbReference type="PANTHER" id="PTHR30435:SF19">
    <property type="entry name" value="FLAGELLAR BASAL-BODY ROD PROTEIN FLGG"/>
    <property type="match status" value="1"/>
</dbReference>
<comment type="similarity">
    <text evidence="2 4">Belongs to the flagella basal body rod proteins family.</text>
</comment>
<dbReference type="EMBL" id="FOLX01000002">
    <property type="protein sequence ID" value="SFD14537.1"/>
    <property type="molecule type" value="Genomic_DNA"/>
</dbReference>
<keyword evidence="8" id="KW-0969">Cilium</keyword>
<dbReference type="AlphaFoldDB" id="A0A1I1PXU7"/>
<evidence type="ECO:0000256" key="1">
    <source>
        <dbReference type="ARBA" id="ARBA00004117"/>
    </source>
</evidence>
<evidence type="ECO:0000313" key="9">
    <source>
        <dbReference type="Proteomes" id="UP000231644"/>
    </source>
</evidence>
<dbReference type="NCBIfam" id="TIGR02490">
    <property type="entry name" value="flgF"/>
    <property type="match status" value="1"/>
</dbReference>
<feature type="domain" description="Flagellar basal body rod protein N-terminal" evidence="5">
    <location>
        <begin position="7"/>
        <end position="35"/>
    </location>
</feature>
<dbReference type="RefSeq" id="WP_093454733.1">
    <property type="nucleotide sequence ID" value="NZ_FNZG01000005.1"/>
</dbReference>
<keyword evidence="8" id="KW-0966">Cell projection</keyword>
<dbReference type="InterPro" id="IPR012836">
    <property type="entry name" value="FlgF"/>
</dbReference>
<protein>
    <recommendedName>
        <fullName evidence="4">Flagellar basal-body rod protein FlgF</fullName>
    </recommendedName>
</protein>
<dbReference type="NCBIfam" id="TIGR03506">
    <property type="entry name" value="FlgEFG_subfam"/>
    <property type="match status" value="1"/>
</dbReference>
<dbReference type="InterPro" id="IPR020013">
    <property type="entry name" value="Flagellar_FlgE/F/G"/>
</dbReference>
<evidence type="ECO:0000259" key="5">
    <source>
        <dbReference type="Pfam" id="PF00460"/>
    </source>
</evidence>
<dbReference type="Pfam" id="PF00460">
    <property type="entry name" value="Flg_bb_rod"/>
    <property type="match status" value="1"/>
</dbReference>
<gene>
    <name evidence="8" type="ORF">SAMN05421762_3352</name>
</gene>
<sequence length="250" mass="26699">MDNTTYVALSLARAMQRDLDVTANNIANANTAGFKAERIIFSSYLHPDEGQQVGQGTNFVVDEGSYLDRTQGALTRTDNPLDIAVKGDAFLSYRTPEGQIAYGRDGQLALDRDGYLVTLSGAKVLDEGGGDIVIPPGAGKILIGTDGTISSEETVVLGRIGLFDVPDVQSYIRLGNSMLVPPPGQGSLAEPTETAEIAQGQIEMSNVSPVAEVTRLMMIQKAYDQATKLMSTEDDLRKDMLSRLGRAAIG</sequence>
<organism evidence="8 9">
    <name type="scientific">Pseudooceanicola nitratireducens</name>
    <dbReference type="NCBI Taxonomy" id="517719"/>
    <lineage>
        <taxon>Bacteria</taxon>
        <taxon>Pseudomonadati</taxon>
        <taxon>Pseudomonadota</taxon>
        <taxon>Alphaproteobacteria</taxon>
        <taxon>Rhodobacterales</taxon>
        <taxon>Paracoccaceae</taxon>
        <taxon>Pseudooceanicola</taxon>
    </lineage>
</organism>
<comment type="subcellular location">
    <subcellularLocation>
        <location evidence="1 4">Bacterial flagellum basal body</location>
    </subcellularLocation>
</comment>
<keyword evidence="9" id="KW-1185">Reference proteome</keyword>
<accession>A0A1I1PXU7</accession>
<evidence type="ECO:0000256" key="4">
    <source>
        <dbReference type="RuleBase" id="RU362116"/>
    </source>
</evidence>
<evidence type="ECO:0000313" key="8">
    <source>
        <dbReference type="EMBL" id="SFD14537.1"/>
    </source>
</evidence>
<dbReference type="OrthoDB" id="9804559at2"/>
<evidence type="ECO:0000256" key="2">
    <source>
        <dbReference type="ARBA" id="ARBA00009677"/>
    </source>
</evidence>
<feature type="domain" description="Flagellar basal-body/hook protein C-terminal" evidence="6">
    <location>
        <begin position="198"/>
        <end position="241"/>
    </location>
</feature>
<name>A0A1I1PXU7_9RHOB</name>
<dbReference type="GO" id="GO:0071978">
    <property type="term" value="P:bacterial-type flagellum-dependent swarming motility"/>
    <property type="evidence" value="ECO:0007669"/>
    <property type="project" value="TreeGrafter"/>
</dbReference>
<dbReference type="InterPro" id="IPR053967">
    <property type="entry name" value="LlgE_F_G-like_D1"/>
</dbReference>
<dbReference type="GO" id="GO:0030694">
    <property type="term" value="C:bacterial-type flagellum basal body, rod"/>
    <property type="evidence" value="ECO:0007669"/>
    <property type="project" value="UniProtKB-UniRule"/>
</dbReference>
<dbReference type="STRING" id="517719.SAMN05421762_3352"/>
<dbReference type="InterPro" id="IPR001444">
    <property type="entry name" value="Flag_bb_rod_N"/>
</dbReference>
<dbReference type="PANTHER" id="PTHR30435">
    <property type="entry name" value="FLAGELLAR PROTEIN"/>
    <property type="match status" value="1"/>
</dbReference>
<feature type="domain" description="Flagellar hook protein FlgE/F/G-like D1" evidence="7">
    <location>
        <begin position="84"/>
        <end position="150"/>
    </location>
</feature>
<evidence type="ECO:0000256" key="3">
    <source>
        <dbReference type="ARBA" id="ARBA00023143"/>
    </source>
</evidence>